<dbReference type="AlphaFoldDB" id="A0A0V0GH65"/>
<accession>A0A0V0GH65</accession>
<sequence>RIVVSVVSCTSVASFSGLRWTRYSWSRGWIGNNLSTSKIGVRSAYTLSSIDLTLWDYSRYVLSME</sequence>
<dbReference type="EMBL" id="GEDG01038596">
    <property type="protein sequence ID" value="JAP07509.1"/>
    <property type="molecule type" value="Transcribed_RNA"/>
</dbReference>
<feature type="non-terminal residue" evidence="1">
    <location>
        <position position="1"/>
    </location>
</feature>
<organism evidence="1">
    <name type="scientific">Solanum chacoense</name>
    <name type="common">Chaco potato</name>
    <dbReference type="NCBI Taxonomy" id="4108"/>
    <lineage>
        <taxon>Eukaryota</taxon>
        <taxon>Viridiplantae</taxon>
        <taxon>Streptophyta</taxon>
        <taxon>Embryophyta</taxon>
        <taxon>Tracheophyta</taxon>
        <taxon>Spermatophyta</taxon>
        <taxon>Magnoliopsida</taxon>
        <taxon>eudicotyledons</taxon>
        <taxon>Gunneridae</taxon>
        <taxon>Pentapetalae</taxon>
        <taxon>asterids</taxon>
        <taxon>lamiids</taxon>
        <taxon>Solanales</taxon>
        <taxon>Solanaceae</taxon>
        <taxon>Solanoideae</taxon>
        <taxon>Solaneae</taxon>
        <taxon>Solanum</taxon>
    </lineage>
</organism>
<name>A0A0V0GH65_SOLCH</name>
<proteinExistence type="predicted"/>
<reference evidence="1" key="1">
    <citation type="submission" date="2015-12" db="EMBL/GenBank/DDBJ databases">
        <title>Gene expression during late stages of embryo sac development: a critical building block for successful pollen-pistil interactions.</title>
        <authorList>
            <person name="Liu Y."/>
            <person name="Joly V."/>
            <person name="Sabar M."/>
            <person name="Matton D.P."/>
        </authorList>
    </citation>
    <scope>NUCLEOTIDE SEQUENCE</scope>
</reference>
<protein>
    <submittedName>
        <fullName evidence="1">Putative ovule protein</fullName>
    </submittedName>
</protein>
<evidence type="ECO:0000313" key="1">
    <source>
        <dbReference type="EMBL" id="JAP07509.1"/>
    </source>
</evidence>